<proteinExistence type="predicted"/>
<protein>
    <submittedName>
        <fullName evidence="2">Uncharacterized protein</fullName>
    </submittedName>
</protein>
<keyword evidence="3" id="KW-1185">Reference proteome</keyword>
<keyword evidence="1" id="KW-1133">Transmembrane helix</keyword>
<dbReference type="Proteomes" id="UP000410984">
    <property type="component" value="Unassembled WGS sequence"/>
</dbReference>
<organism evidence="2 3">
    <name type="scientific">Methylobacterium symbioticum</name>
    <dbReference type="NCBI Taxonomy" id="2584084"/>
    <lineage>
        <taxon>Bacteria</taxon>
        <taxon>Pseudomonadati</taxon>
        <taxon>Pseudomonadota</taxon>
        <taxon>Alphaproteobacteria</taxon>
        <taxon>Hyphomicrobiales</taxon>
        <taxon>Methylobacteriaceae</taxon>
        <taxon>Methylobacterium</taxon>
    </lineage>
</organism>
<evidence type="ECO:0000313" key="2">
    <source>
        <dbReference type="EMBL" id="VUD72467.1"/>
    </source>
</evidence>
<gene>
    <name evidence="2" type="ORF">MET9862_03066</name>
</gene>
<dbReference type="AlphaFoldDB" id="A0A509EDS7"/>
<reference evidence="2 3" key="1">
    <citation type="submission" date="2019-06" db="EMBL/GenBank/DDBJ databases">
        <authorList>
            <person name="Rodrigo-Torres L."/>
            <person name="Arahal R. D."/>
            <person name="Lucena T."/>
        </authorList>
    </citation>
    <scope>NUCLEOTIDE SEQUENCE [LARGE SCALE GENOMIC DNA]</scope>
    <source>
        <strain evidence="2 3">SB0023/3</strain>
    </source>
</reference>
<evidence type="ECO:0000313" key="3">
    <source>
        <dbReference type="Proteomes" id="UP000410984"/>
    </source>
</evidence>
<evidence type="ECO:0000256" key="1">
    <source>
        <dbReference type="SAM" id="Phobius"/>
    </source>
</evidence>
<keyword evidence="1" id="KW-0472">Membrane</keyword>
<name>A0A509EDS7_9HYPH</name>
<feature type="transmembrane region" description="Helical" evidence="1">
    <location>
        <begin position="28"/>
        <end position="48"/>
    </location>
</feature>
<accession>A0A509EDS7</accession>
<keyword evidence="1" id="KW-0812">Transmembrane</keyword>
<dbReference type="RefSeq" id="WP_142583766.1">
    <property type="nucleotide sequence ID" value="NZ_CABFPH010000042.1"/>
</dbReference>
<dbReference type="EMBL" id="CABFPH010000042">
    <property type="protein sequence ID" value="VUD72467.1"/>
    <property type="molecule type" value="Genomic_DNA"/>
</dbReference>
<sequence>MFRHLAVALMGATLTVIAAWRLLGHGAFLLAPLGGSIASLALGGVLLLRGRGRIPVGNA</sequence>